<dbReference type="Gramene" id="ERM98313">
    <property type="protein sequence ID" value="ERM98313"/>
    <property type="gene ID" value="AMTR_s00094p00131330"/>
</dbReference>
<dbReference type="AlphaFoldDB" id="W1NRW0"/>
<dbReference type="Proteomes" id="UP000017836">
    <property type="component" value="Unassembled WGS sequence"/>
</dbReference>
<gene>
    <name evidence="1" type="ORF">AMTR_s00094p00131330</name>
</gene>
<dbReference type="EMBL" id="KI395392">
    <property type="protein sequence ID" value="ERM98313.1"/>
    <property type="molecule type" value="Genomic_DNA"/>
</dbReference>
<organism evidence="1 2">
    <name type="scientific">Amborella trichopoda</name>
    <dbReference type="NCBI Taxonomy" id="13333"/>
    <lineage>
        <taxon>Eukaryota</taxon>
        <taxon>Viridiplantae</taxon>
        <taxon>Streptophyta</taxon>
        <taxon>Embryophyta</taxon>
        <taxon>Tracheophyta</taxon>
        <taxon>Spermatophyta</taxon>
        <taxon>Magnoliopsida</taxon>
        <taxon>Amborellales</taxon>
        <taxon>Amborellaceae</taxon>
        <taxon>Amborella</taxon>
    </lineage>
</organism>
<name>W1NRW0_AMBTC</name>
<evidence type="ECO:0000313" key="1">
    <source>
        <dbReference type="EMBL" id="ERM98313.1"/>
    </source>
</evidence>
<dbReference type="HOGENOM" id="CLU_2925690_0_0_1"/>
<protein>
    <submittedName>
        <fullName evidence="1">Uncharacterized protein</fullName>
    </submittedName>
</protein>
<proteinExistence type="predicted"/>
<keyword evidence="2" id="KW-1185">Reference proteome</keyword>
<evidence type="ECO:0000313" key="2">
    <source>
        <dbReference type="Proteomes" id="UP000017836"/>
    </source>
</evidence>
<sequence length="61" mass="6697">MAKGSSFISSFMRSHALEGYGEPLLLLLKISMGQPLREWEVHGKRVVVLEIPSRGLSGSGR</sequence>
<accession>W1NRW0</accession>
<reference evidence="2" key="1">
    <citation type="journal article" date="2013" name="Science">
        <title>The Amborella genome and the evolution of flowering plants.</title>
        <authorList>
            <consortium name="Amborella Genome Project"/>
        </authorList>
    </citation>
    <scope>NUCLEOTIDE SEQUENCE [LARGE SCALE GENOMIC DNA]</scope>
</reference>